<feature type="compositionally biased region" description="Basic residues" evidence="1">
    <location>
        <begin position="35"/>
        <end position="44"/>
    </location>
</feature>
<protein>
    <submittedName>
        <fullName evidence="2">Uncharacterized protein</fullName>
    </submittedName>
</protein>
<gene>
    <name evidence="2" type="ORF">HAND00432_LOCUS13065</name>
</gene>
<accession>A0A6U4LXG0</accession>
<feature type="compositionally biased region" description="Polar residues" evidence="1">
    <location>
        <begin position="24"/>
        <end position="33"/>
    </location>
</feature>
<feature type="region of interest" description="Disordered" evidence="1">
    <location>
        <begin position="1"/>
        <end position="48"/>
    </location>
</feature>
<name>A0A6U4LXG0_HEMAN</name>
<evidence type="ECO:0000256" key="1">
    <source>
        <dbReference type="SAM" id="MobiDB-lite"/>
    </source>
</evidence>
<evidence type="ECO:0000313" key="2">
    <source>
        <dbReference type="EMBL" id="CAD8958526.1"/>
    </source>
</evidence>
<reference evidence="2" key="1">
    <citation type="submission" date="2021-01" db="EMBL/GenBank/DDBJ databases">
        <authorList>
            <person name="Corre E."/>
            <person name="Pelletier E."/>
            <person name="Niang G."/>
            <person name="Scheremetjew M."/>
            <person name="Finn R."/>
            <person name="Kale V."/>
            <person name="Holt S."/>
            <person name="Cochrane G."/>
            <person name="Meng A."/>
            <person name="Brown T."/>
            <person name="Cohen L."/>
        </authorList>
    </citation>
    <scope>NUCLEOTIDE SEQUENCE</scope>
    <source>
        <strain evidence="2">CCMP644</strain>
    </source>
</reference>
<organism evidence="2">
    <name type="scientific">Hemiselmis andersenii</name>
    <name type="common">Cryptophyte alga</name>
    <dbReference type="NCBI Taxonomy" id="464988"/>
    <lineage>
        <taxon>Eukaryota</taxon>
        <taxon>Cryptophyceae</taxon>
        <taxon>Cryptomonadales</taxon>
        <taxon>Hemiselmidaceae</taxon>
        <taxon>Hemiselmis</taxon>
    </lineage>
</organism>
<proteinExistence type="predicted"/>
<dbReference type="AlphaFoldDB" id="A0A6U4LXG0"/>
<sequence length="405" mass="44522">MSTRGAAPASHAAGVSTPAPVKAASTTTPSTGLKKTARGHRRNAHAPVPTLKLAHPVIAEALIPMLDLPTLCHLSACSKQALALCEGASQWDKGLTEIAKQHGHSVSNDAKKQSKTELGRDEAYPTRRSSRVKLGWAVRSARRDVVKIYKHLGIKDPRVGTMTIQDAIVMIQDNSFSPRSLGVHRDTDAEEHWENLHDLFVLYNSRWHLTTTLVGVRALQDAMEGQHRQGADPVALPVVHKIFKQPESYKIRWEARDLVLGMQDYMLADFGCGEVARKRKESNMNVVGSNEHLRQLVASKPKHLTPALWGSGGPRGRSPLIDSLDVLRLLRQSIGLLLVKFPREYGAEYSSSESDEDEDLAFGAEMAGHMLFSTLIDSMFDLSGGYGGYSSEEGHFCEECGECHF</sequence>
<dbReference type="EMBL" id="HBFX01021453">
    <property type="protein sequence ID" value="CAD8958526.1"/>
    <property type="molecule type" value="Transcribed_RNA"/>
</dbReference>
<feature type="compositionally biased region" description="Basic and acidic residues" evidence="1">
    <location>
        <begin position="109"/>
        <end position="124"/>
    </location>
</feature>
<feature type="region of interest" description="Disordered" evidence="1">
    <location>
        <begin position="102"/>
        <end position="124"/>
    </location>
</feature>